<dbReference type="InterPro" id="IPR048254">
    <property type="entry name" value="CDP_ALCOHOL_P_TRANSF_CS"/>
</dbReference>
<feature type="transmembrane region" description="Helical" evidence="3">
    <location>
        <begin position="216"/>
        <end position="244"/>
    </location>
</feature>
<keyword evidence="3" id="KW-0472">Membrane</keyword>
<dbReference type="GO" id="GO:0016780">
    <property type="term" value="F:phosphotransferase activity, for other substituted phosphate groups"/>
    <property type="evidence" value="ECO:0007669"/>
    <property type="project" value="InterPro"/>
</dbReference>
<keyword evidence="5" id="KW-1185">Reference proteome</keyword>
<protein>
    <submittedName>
        <fullName evidence="4">CDP-alcohol phosphatidyltransferase</fullName>
    </submittedName>
</protein>
<dbReference type="Proteomes" id="UP000321291">
    <property type="component" value="Chromosome"/>
</dbReference>
<feature type="transmembrane region" description="Helical" evidence="3">
    <location>
        <begin position="115"/>
        <end position="133"/>
    </location>
</feature>
<evidence type="ECO:0000256" key="2">
    <source>
        <dbReference type="RuleBase" id="RU003750"/>
    </source>
</evidence>
<evidence type="ECO:0000313" key="5">
    <source>
        <dbReference type="Proteomes" id="UP000321291"/>
    </source>
</evidence>
<dbReference type="Pfam" id="PF01066">
    <property type="entry name" value="CDP-OH_P_transf"/>
    <property type="match status" value="1"/>
</dbReference>
<keyword evidence="3" id="KW-1133">Transmembrane helix</keyword>
<dbReference type="RefSeq" id="WP_146781775.1">
    <property type="nucleotide sequence ID" value="NZ_CP042434.1"/>
</dbReference>
<dbReference type="InterPro" id="IPR000462">
    <property type="entry name" value="CDP-OH_P_trans"/>
</dbReference>
<gene>
    <name evidence="4" type="ORF">FSB73_10835</name>
</gene>
<feature type="transmembrane region" description="Helical" evidence="3">
    <location>
        <begin position="81"/>
        <end position="103"/>
    </location>
</feature>
<name>A0A5B8VKI6_9BACT</name>
<reference evidence="4 5" key="1">
    <citation type="journal article" date="2017" name="Int. J. Syst. Evol. Microbiol.">
        <title>Arachidicoccus ginsenosidivorans sp. nov., with ginsenoside-converting activity isolated from ginseng cultivating soil.</title>
        <authorList>
            <person name="Siddiqi M.Z."/>
            <person name="Aslam Z."/>
            <person name="Im W.T."/>
        </authorList>
    </citation>
    <scope>NUCLEOTIDE SEQUENCE [LARGE SCALE GENOMIC DNA]</scope>
    <source>
        <strain evidence="4 5">Gsoil 809</strain>
    </source>
</reference>
<feature type="transmembrane region" description="Helical" evidence="3">
    <location>
        <begin position="180"/>
        <end position="204"/>
    </location>
</feature>
<accession>A0A5B8VKI6</accession>
<proteinExistence type="inferred from homology"/>
<dbReference type="PROSITE" id="PS00379">
    <property type="entry name" value="CDP_ALCOHOL_P_TRANSF"/>
    <property type="match status" value="1"/>
</dbReference>
<evidence type="ECO:0000256" key="3">
    <source>
        <dbReference type="SAM" id="Phobius"/>
    </source>
</evidence>
<comment type="similarity">
    <text evidence="2">Belongs to the CDP-alcohol phosphatidyltransferase class-I family.</text>
</comment>
<dbReference type="OrthoDB" id="9777147at2"/>
<dbReference type="GO" id="GO:0016020">
    <property type="term" value="C:membrane"/>
    <property type="evidence" value="ECO:0007669"/>
    <property type="project" value="InterPro"/>
</dbReference>
<sequence>MRKHIANCFTLLNLVFGSLAVIQILQGLPGLSAGSSAEETVARMCVASLFICLAAVVDFLDGLIARLLSATSEMGKQLDSLADLVSFGVAPGLILYEFLLISYTGTGGSNSAINYWYLLPALLVPLAGAYRLARFNLGTSFSTEFEGLPIPAGGILIAAFPLIYINTELSGMQELLKAPYFWYAVVAVVSFLMISTLPMMSLKFKNLSFVQNWPKFLLIILAIILGLWLHWLAVPLVFLVYIVLSVMMLRKP</sequence>
<dbReference type="AlphaFoldDB" id="A0A5B8VKI6"/>
<keyword evidence="3" id="KW-0812">Transmembrane</keyword>
<feature type="transmembrane region" description="Helical" evidence="3">
    <location>
        <begin position="145"/>
        <end position="165"/>
    </location>
</feature>
<dbReference type="GO" id="GO:0008654">
    <property type="term" value="P:phospholipid biosynthetic process"/>
    <property type="evidence" value="ECO:0007669"/>
    <property type="project" value="InterPro"/>
</dbReference>
<dbReference type="KEGG" id="agi:FSB73_10835"/>
<evidence type="ECO:0000313" key="4">
    <source>
        <dbReference type="EMBL" id="QEC72094.1"/>
    </source>
</evidence>
<organism evidence="4 5">
    <name type="scientific">Arachidicoccus ginsenosidivorans</name>
    <dbReference type="NCBI Taxonomy" id="496057"/>
    <lineage>
        <taxon>Bacteria</taxon>
        <taxon>Pseudomonadati</taxon>
        <taxon>Bacteroidota</taxon>
        <taxon>Chitinophagia</taxon>
        <taxon>Chitinophagales</taxon>
        <taxon>Chitinophagaceae</taxon>
        <taxon>Arachidicoccus</taxon>
    </lineage>
</organism>
<evidence type="ECO:0000256" key="1">
    <source>
        <dbReference type="ARBA" id="ARBA00022679"/>
    </source>
</evidence>
<keyword evidence="1 2" id="KW-0808">Transferase</keyword>
<dbReference type="Gene3D" id="1.20.120.1760">
    <property type="match status" value="1"/>
</dbReference>
<dbReference type="EMBL" id="CP042434">
    <property type="protein sequence ID" value="QEC72094.1"/>
    <property type="molecule type" value="Genomic_DNA"/>
</dbReference>
<dbReference type="InterPro" id="IPR043130">
    <property type="entry name" value="CDP-OH_PTrfase_TM_dom"/>
</dbReference>